<dbReference type="EMBL" id="AF268611">
    <property type="protein sequence ID" value="AAF97192.1"/>
    <property type="molecule type" value="Genomic_DNA"/>
</dbReference>
<dbReference type="AlphaFoldDB" id="Q9P9C7"/>
<protein>
    <submittedName>
        <fullName evidence="1">Formylmethanofuran dehydrogense subunit C</fullName>
    </submittedName>
</protein>
<name>Q9P9C7_9ARCH</name>
<sequence>MFMSEGTIYVQGQVGARLGNGMNGGLIIIQGDVEEDAGIAMKGGRIVIEGRCPTPPHGIRLRPLKAKELKEINAVLLEYDAVLSDDALCLEPSDEVEFEVQSNHVSSGDLSTIGLVPMDEHPLIENHPVDTVAFIPGTDDEAPAILLPIPILPRIPDGTLLRTEDNNSGRLTRIQSQPFLVIENPRPIDIIQLNLQSLCDLRTTAPSVAGVCLDMDSLPSMNPEEFDGILVAIRTLMTSQSPIMSIQGISRIQSHHQSSAYHEVQAAISRIEDGSGTPEASTLPIMGRSKKNELDKTSVITALEFGFTSDAHDVIVARCAGADFVVTEPPMLEIEDIEYWLQGLTIDLQNTLRHLGLDSIDILQRSHLRALDHDTASVSGLRMSGYERPLPHWFAR</sequence>
<organism evidence="1">
    <name type="scientific">uncultured marine group II euryarchaeote 37F11</name>
    <dbReference type="NCBI Taxonomy" id="133822"/>
    <lineage>
        <taxon>Archaea</taxon>
        <taxon>Methanobacteriati</taxon>
        <taxon>Thermoplasmatota</taxon>
        <taxon>Candidatus Poseidoniia</taxon>
        <taxon>Candidatus Poseidoniales</taxon>
        <taxon>environmental samples</taxon>
    </lineage>
</organism>
<dbReference type="GO" id="GO:0016491">
    <property type="term" value="F:oxidoreductase activity"/>
    <property type="evidence" value="ECO:0007669"/>
    <property type="project" value="InterPro"/>
</dbReference>
<dbReference type="SUPFAM" id="SSF69336">
    <property type="entry name" value="Alpha subunit of glutamate synthase, C-terminal domain"/>
    <property type="match status" value="1"/>
</dbReference>
<dbReference type="InterPro" id="IPR036485">
    <property type="entry name" value="Glu_synth_asu_C_sf"/>
</dbReference>
<accession>Q9P9C7</accession>
<proteinExistence type="predicted"/>
<reference evidence="1" key="1">
    <citation type="journal article" date="2000" name="Environ. Microbiol.">
        <title>Construction and analysis of bacterial artificial chromosome libraries from a marine microbial assemblage.</title>
        <authorList>
            <person name="Beja O."/>
            <person name="Suzuki M.T."/>
            <person name="Koonin E.V."/>
            <person name="Aravind L."/>
            <person name="Hadd A."/>
            <person name="Nguyen L.P."/>
            <person name="Villacorta R."/>
            <person name="Amjadi M."/>
            <person name="Garrigues C."/>
            <person name="Jovanovich S.B."/>
            <person name="Feldman R.A."/>
            <person name="Delong E.F."/>
        </authorList>
    </citation>
    <scope>NUCLEOTIDE SEQUENCE</scope>
</reference>
<evidence type="ECO:0000313" key="1">
    <source>
        <dbReference type="EMBL" id="AAF97192.1"/>
    </source>
</evidence>
<dbReference type="Gene3D" id="2.160.20.60">
    <property type="entry name" value="Glutamate synthase, alpha subunit, C-terminal domain"/>
    <property type="match status" value="1"/>
</dbReference>